<name>A0A7J7LD19_9MAGN</name>
<evidence type="ECO:0000313" key="3">
    <source>
        <dbReference type="Proteomes" id="UP000541444"/>
    </source>
</evidence>
<feature type="region of interest" description="Disordered" evidence="1">
    <location>
        <begin position="39"/>
        <end position="75"/>
    </location>
</feature>
<dbReference type="PANTHER" id="PTHR35476">
    <property type="entry name" value="MUCIN-LIKE PROTEIN"/>
    <property type="match status" value="1"/>
</dbReference>
<proteinExistence type="predicted"/>
<dbReference type="InterPro" id="IPR052851">
    <property type="entry name" value="GCD1_mitochondrial"/>
</dbReference>
<dbReference type="PANTHER" id="PTHR35476:SF2">
    <property type="entry name" value="MUCIN-LIKE PROTEIN"/>
    <property type="match status" value="1"/>
</dbReference>
<gene>
    <name evidence="2" type="ORF">GIB67_030511</name>
</gene>
<keyword evidence="3" id="KW-1185">Reference proteome</keyword>
<organism evidence="2 3">
    <name type="scientific">Kingdonia uniflora</name>
    <dbReference type="NCBI Taxonomy" id="39325"/>
    <lineage>
        <taxon>Eukaryota</taxon>
        <taxon>Viridiplantae</taxon>
        <taxon>Streptophyta</taxon>
        <taxon>Embryophyta</taxon>
        <taxon>Tracheophyta</taxon>
        <taxon>Spermatophyta</taxon>
        <taxon>Magnoliopsida</taxon>
        <taxon>Ranunculales</taxon>
        <taxon>Circaeasteraceae</taxon>
        <taxon>Kingdonia</taxon>
    </lineage>
</organism>
<dbReference type="EMBL" id="JACGCM010002375">
    <property type="protein sequence ID" value="KAF6140430.1"/>
    <property type="molecule type" value="Genomic_DNA"/>
</dbReference>
<protein>
    <submittedName>
        <fullName evidence="2">Uncharacterized protein</fullName>
    </submittedName>
</protein>
<sequence length="75" mass="8845">MLRFKKYIASFIKSHIFSRRRPIDGWKYMIEVLGPNAKRGKGSVLRLPTLSDTSTQPYKEERPVSRNLPPSRERR</sequence>
<dbReference type="Proteomes" id="UP000541444">
    <property type="component" value="Unassembled WGS sequence"/>
</dbReference>
<evidence type="ECO:0000256" key="1">
    <source>
        <dbReference type="SAM" id="MobiDB-lite"/>
    </source>
</evidence>
<comment type="caution">
    <text evidence="2">The sequence shown here is derived from an EMBL/GenBank/DDBJ whole genome shotgun (WGS) entry which is preliminary data.</text>
</comment>
<dbReference type="OrthoDB" id="547043at2759"/>
<reference evidence="2 3" key="1">
    <citation type="journal article" date="2020" name="IScience">
        <title>Genome Sequencing of the Endangered Kingdonia uniflora (Circaeasteraceae, Ranunculales) Reveals Potential Mechanisms of Evolutionary Specialization.</title>
        <authorList>
            <person name="Sun Y."/>
            <person name="Deng T."/>
            <person name="Zhang A."/>
            <person name="Moore M.J."/>
            <person name="Landis J.B."/>
            <person name="Lin N."/>
            <person name="Zhang H."/>
            <person name="Zhang X."/>
            <person name="Huang J."/>
            <person name="Zhang X."/>
            <person name="Sun H."/>
            <person name="Wang H."/>
        </authorList>
    </citation>
    <scope>NUCLEOTIDE SEQUENCE [LARGE SCALE GENOMIC DNA]</scope>
    <source>
        <strain evidence="2">TB1705</strain>
        <tissue evidence="2">Leaf</tissue>
    </source>
</reference>
<dbReference type="AlphaFoldDB" id="A0A7J7LD19"/>
<evidence type="ECO:0000313" key="2">
    <source>
        <dbReference type="EMBL" id="KAF6140430.1"/>
    </source>
</evidence>
<accession>A0A7J7LD19</accession>